<dbReference type="CTD" id="100004137"/>
<organism evidence="3 4">
    <name type="scientific">Clupea harengus</name>
    <name type="common">Atlantic herring</name>
    <dbReference type="NCBI Taxonomy" id="7950"/>
    <lineage>
        <taxon>Eukaryota</taxon>
        <taxon>Metazoa</taxon>
        <taxon>Chordata</taxon>
        <taxon>Craniata</taxon>
        <taxon>Vertebrata</taxon>
        <taxon>Euteleostomi</taxon>
        <taxon>Actinopterygii</taxon>
        <taxon>Neopterygii</taxon>
        <taxon>Teleostei</taxon>
        <taxon>Clupei</taxon>
        <taxon>Clupeiformes</taxon>
        <taxon>Clupeoidei</taxon>
        <taxon>Clupeidae</taxon>
        <taxon>Clupea</taxon>
    </lineage>
</organism>
<dbReference type="GeneID" id="105912703"/>
<evidence type="ECO:0000256" key="2">
    <source>
        <dbReference type="ARBA" id="ARBA00023013"/>
    </source>
</evidence>
<dbReference type="GO" id="GO:0019901">
    <property type="term" value="F:protein kinase binding"/>
    <property type="evidence" value="ECO:0007669"/>
    <property type="project" value="TreeGrafter"/>
</dbReference>
<evidence type="ECO:0000313" key="3">
    <source>
        <dbReference type="Proteomes" id="UP000515152"/>
    </source>
</evidence>
<dbReference type="Proteomes" id="UP000515152">
    <property type="component" value="Chromosome 4"/>
</dbReference>
<evidence type="ECO:0000313" key="4">
    <source>
        <dbReference type="RefSeq" id="XP_012697142.1"/>
    </source>
</evidence>
<evidence type="ECO:0000256" key="1">
    <source>
        <dbReference type="ARBA" id="ARBA00009996"/>
    </source>
</evidence>
<comment type="similarity">
    <text evidence="1">Belongs to the CAMK2N family.</text>
</comment>
<name>A0A6P3WF53_CLUHA</name>
<dbReference type="InterPro" id="IPR026779">
    <property type="entry name" value="Camk2n"/>
</dbReference>
<dbReference type="Pfam" id="PF15170">
    <property type="entry name" value="CaM-KIIN"/>
    <property type="match status" value="1"/>
</dbReference>
<accession>A0A6P3WF53</accession>
<dbReference type="AlphaFoldDB" id="A0A6P3WF53"/>
<dbReference type="KEGG" id="char:105912703"/>
<protein>
    <submittedName>
        <fullName evidence="4">Calcium/calmodulin-dependent protein kinase II inhibitor 1b</fullName>
    </submittedName>
</protein>
<dbReference type="GO" id="GO:0008427">
    <property type="term" value="F:calcium-dependent protein kinase inhibitor activity"/>
    <property type="evidence" value="ECO:0007669"/>
    <property type="project" value="TreeGrafter"/>
</dbReference>
<dbReference type="PANTHER" id="PTHR31007">
    <property type="entry name" value="CALCIUM/CALMODULIN-DEPENDENT PROTEIN KINASE II INHIBITOR 2"/>
    <property type="match status" value="1"/>
</dbReference>
<proteinExistence type="inferred from homology"/>
<sequence length="79" mass="8914">MSEVLPYNEENITHYDDDGDVDQLSLTCRLQNTNNLFGVSQNKRPPKLGQIGRSKRVVIEDDQIDEVLNNTTEKAPPGE</sequence>
<keyword evidence="2" id="KW-0649">Protein kinase inhibitor</keyword>
<reference evidence="4" key="1">
    <citation type="submission" date="2025-08" db="UniProtKB">
        <authorList>
            <consortium name="RefSeq"/>
        </authorList>
    </citation>
    <scope>IDENTIFICATION</scope>
</reference>
<keyword evidence="3" id="KW-1185">Reference proteome</keyword>
<dbReference type="PANTHER" id="PTHR31007:SF3">
    <property type="entry name" value="CALCIUM_CALMODULIN-DEPENDENT PROTEIN KINASE II INHIBITOR 1"/>
    <property type="match status" value="1"/>
</dbReference>
<dbReference type="OrthoDB" id="9922824at2759"/>
<dbReference type="RefSeq" id="XP_012697142.1">
    <property type="nucleotide sequence ID" value="XM_012841688.3"/>
</dbReference>
<gene>
    <name evidence="4" type="primary">camk2n1b</name>
</gene>